<dbReference type="RefSeq" id="XP_028541894.1">
    <property type="nucleotide sequence ID" value="XM_028686093.1"/>
</dbReference>
<sequence>MAKATKNICIVGGGIDSMCLSFYLSKNKHRIINLLKIKKKCNLINTSYSYGNICENGSYYSFAWSDTSPLFQELLRSIDAQDEVIQSNKYTNNISYMDECGSMYRINKFLVRIIFNLLKDHFWGSSVPISKDERLDSFLSKRLDSKICEDVIHPYCYHYFGYPPKDVLMSSHFPNFMEKMKKGNSLISALRSVNQKNNPVFTKNKKIVKFRKGNVTLLKKLEDHLELCNNISVISKTGNLRIRCMRRGVKVTLGRKIIKCNEIIFCLNPMELRKFLKNVKFEGNKKDMFVRKYLCNFHSHTLRISNVCFSKNVLPFSHSLESLLLFKRNKQNNLISLLYDRNIFTRCDLLNAFGEKGSEKSTPEEDFYETSLRFMSKERDEQKSVEEIKWFLRSVLGVQENPDLLISNVHNIFPINKYHEKKYKKIINRKCTRVKIFWTFYFFRNLEFCLREAKEFSEAV</sequence>
<dbReference type="AlphaFoldDB" id="A0A1Y1JDA5"/>
<dbReference type="GeneID" id="39746013"/>
<protein>
    <recommendedName>
        <fullName evidence="3">Amine oxidase domain-containing protein</fullName>
    </recommendedName>
</protein>
<dbReference type="Gene3D" id="3.50.50.60">
    <property type="entry name" value="FAD/NAD(P)-binding domain"/>
    <property type="match status" value="1"/>
</dbReference>
<dbReference type="OMA" id="RISNVCF"/>
<comment type="caution">
    <text evidence="1">The sequence shown here is derived from an EMBL/GenBank/DDBJ whole genome shotgun (WGS) entry which is preliminary data.</text>
</comment>
<dbReference type="SUPFAM" id="SSF51905">
    <property type="entry name" value="FAD/NAD(P)-binding domain"/>
    <property type="match status" value="1"/>
</dbReference>
<evidence type="ECO:0000313" key="2">
    <source>
        <dbReference type="Proteomes" id="UP000195521"/>
    </source>
</evidence>
<gene>
    <name evidence="1" type="ORF">PGO_031090</name>
</gene>
<evidence type="ECO:0008006" key="3">
    <source>
        <dbReference type="Google" id="ProtNLM"/>
    </source>
</evidence>
<accession>A0A1Y1JDA5</accession>
<reference evidence="2" key="1">
    <citation type="submission" date="2017-04" db="EMBL/GenBank/DDBJ databases">
        <title>Plasmodium gonderi genome.</title>
        <authorList>
            <person name="Arisue N."/>
            <person name="Honma H."/>
            <person name="Kawai S."/>
            <person name="Tougan T."/>
            <person name="Tanabe K."/>
            <person name="Horii T."/>
        </authorList>
    </citation>
    <scope>NUCLEOTIDE SEQUENCE [LARGE SCALE GENOMIC DNA]</scope>
    <source>
        <strain evidence="2">ATCC 30045</strain>
    </source>
</reference>
<dbReference type="InterPro" id="IPR036188">
    <property type="entry name" value="FAD/NAD-bd_sf"/>
</dbReference>
<proteinExistence type="predicted"/>
<keyword evidence="2" id="KW-1185">Reference proteome</keyword>
<name>A0A1Y1JDA5_PLAGO</name>
<organism evidence="1 2">
    <name type="scientific">Plasmodium gonderi</name>
    <dbReference type="NCBI Taxonomy" id="77519"/>
    <lineage>
        <taxon>Eukaryota</taxon>
        <taxon>Sar</taxon>
        <taxon>Alveolata</taxon>
        <taxon>Apicomplexa</taxon>
        <taxon>Aconoidasida</taxon>
        <taxon>Haemosporida</taxon>
        <taxon>Plasmodiidae</taxon>
        <taxon>Plasmodium</taxon>
        <taxon>Plasmodium (Plasmodium)</taxon>
    </lineage>
</organism>
<dbReference type="Proteomes" id="UP000195521">
    <property type="component" value="Unassembled WGS sequence"/>
</dbReference>
<dbReference type="OrthoDB" id="370517at2759"/>
<dbReference type="EMBL" id="BDQF01000003">
    <property type="protein sequence ID" value="GAW79305.1"/>
    <property type="molecule type" value="Genomic_DNA"/>
</dbReference>
<evidence type="ECO:0000313" key="1">
    <source>
        <dbReference type="EMBL" id="GAW79305.1"/>
    </source>
</evidence>